<dbReference type="EMBL" id="JAYMYS010000008">
    <property type="protein sequence ID" value="KAK7383184.1"/>
    <property type="molecule type" value="Genomic_DNA"/>
</dbReference>
<dbReference type="Proteomes" id="UP001386955">
    <property type="component" value="Unassembled WGS sequence"/>
</dbReference>
<dbReference type="AlphaFoldDB" id="A0AAN9RUB1"/>
<evidence type="ECO:0000313" key="2">
    <source>
        <dbReference type="Proteomes" id="UP001386955"/>
    </source>
</evidence>
<reference evidence="1 2" key="1">
    <citation type="submission" date="2024-01" db="EMBL/GenBank/DDBJ databases">
        <title>The genomes of 5 underutilized Papilionoideae crops provide insights into root nodulation and disease resistanc.</title>
        <authorList>
            <person name="Jiang F."/>
        </authorList>
    </citation>
    <scope>NUCLEOTIDE SEQUENCE [LARGE SCALE GENOMIC DNA]</scope>
    <source>
        <strain evidence="1">DUOXIRENSHENG_FW03</strain>
        <tissue evidence="1">Leaves</tissue>
    </source>
</reference>
<organism evidence="1 2">
    <name type="scientific">Psophocarpus tetragonolobus</name>
    <name type="common">Winged bean</name>
    <name type="synonym">Dolichos tetragonolobus</name>
    <dbReference type="NCBI Taxonomy" id="3891"/>
    <lineage>
        <taxon>Eukaryota</taxon>
        <taxon>Viridiplantae</taxon>
        <taxon>Streptophyta</taxon>
        <taxon>Embryophyta</taxon>
        <taxon>Tracheophyta</taxon>
        <taxon>Spermatophyta</taxon>
        <taxon>Magnoliopsida</taxon>
        <taxon>eudicotyledons</taxon>
        <taxon>Gunneridae</taxon>
        <taxon>Pentapetalae</taxon>
        <taxon>rosids</taxon>
        <taxon>fabids</taxon>
        <taxon>Fabales</taxon>
        <taxon>Fabaceae</taxon>
        <taxon>Papilionoideae</taxon>
        <taxon>50 kb inversion clade</taxon>
        <taxon>NPAAA clade</taxon>
        <taxon>indigoferoid/millettioid clade</taxon>
        <taxon>Phaseoleae</taxon>
        <taxon>Psophocarpus</taxon>
    </lineage>
</organism>
<evidence type="ECO:0000313" key="1">
    <source>
        <dbReference type="EMBL" id="KAK7383184.1"/>
    </source>
</evidence>
<accession>A0AAN9RUB1</accession>
<comment type="caution">
    <text evidence="1">The sequence shown here is derived from an EMBL/GenBank/DDBJ whole genome shotgun (WGS) entry which is preliminary data.</text>
</comment>
<keyword evidence="2" id="KW-1185">Reference proteome</keyword>
<protein>
    <submittedName>
        <fullName evidence="1">Uncharacterized protein</fullName>
    </submittedName>
</protein>
<sequence length="72" mass="8107">MQGPPWKCGWKNEERSVGFESNSLHVDGQKSHRLHAFGSTKVEEDMRSGIRCGKVDSRLVLLRASHQSPPHP</sequence>
<name>A0AAN9RUB1_PSOTE</name>
<proteinExistence type="predicted"/>
<gene>
    <name evidence="1" type="ORF">VNO78_28857</name>
</gene>